<keyword evidence="8 14" id="KW-1133">Transmembrane helix</keyword>
<comment type="subcellular location">
    <subcellularLocation>
        <location evidence="1">Nucleus membrane</location>
        <topology evidence="1">Multi-pass membrane protein</topology>
    </subcellularLocation>
    <subcellularLocation>
        <location evidence="2">Nucleus</location>
        <location evidence="2">Nuclear pore complex</location>
    </subcellularLocation>
</comment>
<evidence type="ECO:0000313" key="16">
    <source>
        <dbReference type="Proteomes" id="UP001175261"/>
    </source>
</evidence>
<dbReference type="Proteomes" id="UP001175261">
    <property type="component" value="Unassembled WGS sequence"/>
</dbReference>
<name>A0AA39GPS4_SARSR</name>
<dbReference type="EMBL" id="JAPDFR010000002">
    <property type="protein sequence ID" value="KAK0389877.1"/>
    <property type="molecule type" value="Genomic_DNA"/>
</dbReference>
<dbReference type="GO" id="GO:0015031">
    <property type="term" value="P:protein transport"/>
    <property type="evidence" value="ECO:0007669"/>
    <property type="project" value="UniProtKB-KW"/>
</dbReference>
<feature type="transmembrane region" description="Helical" evidence="14">
    <location>
        <begin position="54"/>
        <end position="74"/>
    </location>
</feature>
<keyword evidence="11 14" id="KW-0472">Membrane</keyword>
<keyword evidence="16" id="KW-1185">Reference proteome</keyword>
<dbReference type="PANTHER" id="PTHR13269">
    <property type="entry name" value="NUCLEOPORIN NDC1"/>
    <property type="match status" value="1"/>
</dbReference>
<evidence type="ECO:0000256" key="4">
    <source>
        <dbReference type="ARBA" id="ARBA00022448"/>
    </source>
</evidence>
<sequence>MAAITARKAPYKDFLQPALQRRFSLTAAILLVVSYLEALLVADWNSYFWSAFPIGPAGLRTLFIFACGLAILVLRIAHYHVGRRTLTPGAQVLWTSLTTLSTYETAFWYAFSSLGHALVMIWASPKTANLHWITYFGGNRARLNERPIFFMCYMGVLAVMQTSAHYEMDMDRLDFGTAKKGQDKDNAKEDRASKMKPVLQLLPAIFSDTVVRAIYALPLAFAIYHVVLRSLAWSWTLMFFRPFYNLPKTNMAPPSWPSDLWLFGRCMYGGILVSMLWAVGNAAFTASMAREPLKNGKPLTSESKDPNGSLLNGLKSKKNAVKAFAMWELAHIAEQDQARRQAIYEDIDRKDGPMWAQVYAICMELLKSIDNRVDEFGKPAAPAAVAPVEAEPLHRSTAPLRNDAFLTKQEGPKTLSSGMRKAIGQVSQSPGSSPAKSLSPLAKKTWKDAKDHLLTKEQQEFLSPTNVKGQFESLARYLISVPKLGQLVHEDFATSFTGVVLGAPFAEPTLYCNATRALCLLAVNSLEEDQYGNVHRDVPSIIRTLTSVIRKIEALKARFPIHWTDTKGDRDSPDVNLVLDALRGGLAQVVAAFEPFSTDLRLTLGDLRHAKEASIKPQPSRTEERRAEERKPDSRRQEKRPEERRKIEPSQNERRSQRRRLQDEQPEMDEVVSTGRARA</sequence>
<dbReference type="GO" id="GO:0031965">
    <property type="term" value="C:nuclear membrane"/>
    <property type="evidence" value="ECO:0007669"/>
    <property type="project" value="UniProtKB-SubCell"/>
</dbReference>
<evidence type="ECO:0008006" key="17">
    <source>
        <dbReference type="Google" id="ProtNLM"/>
    </source>
</evidence>
<dbReference type="GO" id="GO:0006999">
    <property type="term" value="P:nuclear pore organization"/>
    <property type="evidence" value="ECO:0007669"/>
    <property type="project" value="TreeGrafter"/>
</dbReference>
<dbReference type="GO" id="GO:0070631">
    <property type="term" value="P:spindle pole body localization"/>
    <property type="evidence" value="ECO:0007669"/>
    <property type="project" value="TreeGrafter"/>
</dbReference>
<evidence type="ECO:0000256" key="11">
    <source>
        <dbReference type="ARBA" id="ARBA00023136"/>
    </source>
</evidence>
<evidence type="ECO:0000256" key="9">
    <source>
        <dbReference type="ARBA" id="ARBA00023010"/>
    </source>
</evidence>
<keyword evidence="10" id="KW-0906">Nuclear pore complex</keyword>
<feature type="transmembrane region" description="Helical" evidence="14">
    <location>
        <begin position="23"/>
        <end position="42"/>
    </location>
</feature>
<keyword evidence="7" id="KW-0653">Protein transport</keyword>
<comment type="caution">
    <text evidence="15">The sequence shown here is derived from an EMBL/GenBank/DDBJ whole genome shotgun (WGS) entry which is preliminary data.</text>
</comment>
<keyword evidence="4" id="KW-0813">Transport</keyword>
<gene>
    <name evidence="15" type="ORF">NLU13_3450</name>
</gene>
<reference evidence="15" key="1">
    <citation type="submission" date="2022-10" db="EMBL/GenBank/DDBJ databases">
        <title>Determination and structural analysis of whole genome sequence of Sarocladium strictum F4-1.</title>
        <authorList>
            <person name="Hu L."/>
            <person name="Jiang Y."/>
        </authorList>
    </citation>
    <scope>NUCLEOTIDE SEQUENCE</scope>
    <source>
        <strain evidence="15">F4-1</strain>
    </source>
</reference>
<dbReference type="GO" id="GO:0106166">
    <property type="term" value="F:spindle pole body-nuclear membrane anchor activity"/>
    <property type="evidence" value="ECO:0007669"/>
    <property type="project" value="TreeGrafter"/>
</dbReference>
<dbReference type="GO" id="GO:0005816">
    <property type="term" value="C:spindle pole body"/>
    <property type="evidence" value="ECO:0007669"/>
    <property type="project" value="TreeGrafter"/>
</dbReference>
<keyword evidence="9" id="KW-0811">Translocation</keyword>
<dbReference type="GO" id="GO:0070762">
    <property type="term" value="C:nuclear pore transmembrane ring"/>
    <property type="evidence" value="ECO:0007669"/>
    <property type="project" value="TreeGrafter"/>
</dbReference>
<evidence type="ECO:0000256" key="1">
    <source>
        <dbReference type="ARBA" id="ARBA00004232"/>
    </source>
</evidence>
<feature type="transmembrane region" description="Helical" evidence="14">
    <location>
        <begin position="214"/>
        <end position="240"/>
    </location>
</feature>
<evidence type="ECO:0000256" key="13">
    <source>
        <dbReference type="SAM" id="MobiDB-lite"/>
    </source>
</evidence>
<dbReference type="GO" id="GO:0051028">
    <property type="term" value="P:mRNA transport"/>
    <property type="evidence" value="ECO:0007669"/>
    <property type="project" value="UniProtKB-KW"/>
</dbReference>
<evidence type="ECO:0000256" key="14">
    <source>
        <dbReference type="SAM" id="Phobius"/>
    </source>
</evidence>
<feature type="region of interest" description="Disordered" evidence="13">
    <location>
        <begin position="611"/>
        <end position="679"/>
    </location>
</feature>
<evidence type="ECO:0000256" key="7">
    <source>
        <dbReference type="ARBA" id="ARBA00022927"/>
    </source>
</evidence>
<evidence type="ECO:0000256" key="5">
    <source>
        <dbReference type="ARBA" id="ARBA00022692"/>
    </source>
</evidence>
<dbReference type="InterPro" id="IPR019049">
    <property type="entry name" value="Nucleoporin_prot_Ndc1/Nup"/>
</dbReference>
<keyword evidence="12" id="KW-0539">Nucleus</keyword>
<feature type="compositionally biased region" description="Basic and acidic residues" evidence="13">
    <location>
        <begin position="621"/>
        <end position="663"/>
    </location>
</feature>
<evidence type="ECO:0000256" key="3">
    <source>
        <dbReference type="ARBA" id="ARBA00005760"/>
    </source>
</evidence>
<accession>A0AA39GPS4</accession>
<dbReference type="PANTHER" id="PTHR13269:SF6">
    <property type="entry name" value="NUCLEOPORIN NDC1"/>
    <property type="match status" value="1"/>
</dbReference>
<evidence type="ECO:0000256" key="10">
    <source>
        <dbReference type="ARBA" id="ARBA00023132"/>
    </source>
</evidence>
<keyword evidence="6" id="KW-0509">mRNA transport</keyword>
<dbReference type="AlphaFoldDB" id="A0AA39GPS4"/>
<proteinExistence type="inferred from homology"/>
<keyword evidence="5 14" id="KW-0812">Transmembrane</keyword>
<evidence type="ECO:0000256" key="2">
    <source>
        <dbReference type="ARBA" id="ARBA00004567"/>
    </source>
</evidence>
<protein>
    <recommendedName>
        <fullName evidence="17">Nuclear envelope protein</fullName>
    </recommendedName>
</protein>
<evidence type="ECO:0000256" key="8">
    <source>
        <dbReference type="ARBA" id="ARBA00022989"/>
    </source>
</evidence>
<evidence type="ECO:0000256" key="12">
    <source>
        <dbReference type="ARBA" id="ARBA00023242"/>
    </source>
</evidence>
<evidence type="ECO:0000313" key="15">
    <source>
        <dbReference type="EMBL" id="KAK0389877.1"/>
    </source>
</evidence>
<feature type="transmembrane region" description="Helical" evidence="14">
    <location>
        <begin position="148"/>
        <end position="166"/>
    </location>
</feature>
<comment type="similarity">
    <text evidence="3">Belongs to the NDC1 family.</text>
</comment>
<organism evidence="15 16">
    <name type="scientific">Sarocladium strictum</name>
    <name type="common">Black bundle disease fungus</name>
    <name type="synonym">Acremonium strictum</name>
    <dbReference type="NCBI Taxonomy" id="5046"/>
    <lineage>
        <taxon>Eukaryota</taxon>
        <taxon>Fungi</taxon>
        <taxon>Dikarya</taxon>
        <taxon>Ascomycota</taxon>
        <taxon>Pezizomycotina</taxon>
        <taxon>Sordariomycetes</taxon>
        <taxon>Hypocreomycetidae</taxon>
        <taxon>Hypocreales</taxon>
        <taxon>Sarocladiaceae</taxon>
        <taxon>Sarocladium</taxon>
    </lineage>
</organism>
<dbReference type="Pfam" id="PF09531">
    <property type="entry name" value="Ndc1_Nup"/>
    <property type="match status" value="1"/>
</dbReference>
<evidence type="ECO:0000256" key="6">
    <source>
        <dbReference type="ARBA" id="ARBA00022816"/>
    </source>
</evidence>
<feature type="transmembrane region" description="Helical" evidence="14">
    <location>
        <begin position="260"/>
        <end position="284"/>
    </location>
</feature>